<reference evidence="3 4" key="1">
    <citation type="submission" date="2016-07" db="EMBL/GenBank/DDBJ databases">
        <title>Pervasive Adenine N6-methylation of Active Genes in Fungi.</title>
        <authorList>
            <consortium name="DOE Joint Genome Institute"/>
            <person name="Mondo S.J."/>
            <person name="Dannebaum R.O."/>
            <person name="Kuo R.C."/>
            <person name="Labutti K."/>
            <person name="Haridas S."/>
            <person name="Kuo A."/>
            <person name="Salamov A."/>
            <person name="Ahrendt S.R."/>
            <person name="Lipzen A."/>
            <person name="Sullivan W."/>
            <person name="Andreopoulos W.B."/>
            <person name="Clum A."/>
            <person name="Lindquist E."/>
            <person name="Daum C."/>
            <person name="Ramamoorthy G.K."/>
            <person name="Gryganskyi A."/>
            <person name="Culley D."/>
            <person name="Magnuson J.K."/>
            <person name="James T.Y."/>
            <person name="O'Malley M.A."/>
            <person name="Stajich J.E."/>
            <person name="Spatafora J.W."/>
            <person name="Visel A."/>
            <person name="Grigoriev I.V."/>
        </authorList>
    </citation>
    <scope>NUCLEOTIDE SEQUENCE [LARGE SCALE GENOMIC DNA]</scope>
    <source>
        <strain evidence="3 4">ATCC 12442</strain>
    </source>
</reference>
<evidence type="ECO:0000256" key="1">
    <source>
        <dbReference type="SAM" id="SignalP"/>
    </source>
</evidence>
<dbReference type="Proteomes" id="UP000193922">
    <property type="component" value="Unassembled WGS sequence"/>
</dbReference>
<gene>
    <name evidence="3" type="ORF">DL89DRAFT_264080</name>
</gene>
<keyword evidence="1" id="KW-0732">Signal</keyword>
<proteinExistence type="predicted"/>
<dbReference type="Gene3D" id="3.40.50.1820">
    <property type="entry name" value="alpha/beta hydrolase"/>
    <property type="match status" value="1"/>
</dbReference>
<dbReference type="CDD" id="cd00519">
    <property type="entry name" value="Lipase_3"/>
    <property type="match status" value="1"/>
</dbReference>
<protein>
    <submittedName>
        <fullName evidence="3">Alpha/beta-hydrolase</fullName>
    </submittedName>
</protein>
<keyword evidence="3" id="KW-0378">Hydrolase</keyword>
<dbReference type="PANTHER" id="PTHR45856:SF25">
    <property type="entry name" value="FUNGAL LIPASE-LIKE DOMAIN-CONTAINING PROTEIN"/>
    <property type="match status" value="1"/>
</dbReference>
<sequence length="337" mass="36280">MLFKFSTVLVALATLSAALPSVEQPPALSRRSETPADAIHAMLNTTTAALVEYKVRQMYRDEQKNLAAAKSNNPVEKGGQVIITTTQATLEKYANYAGAAYVVNSKAWNCPISCQTAATAGTVVYHQWADVVGANVGYVAYKESTKEIIISFRGSQTLFDWITNADFGQDAWPSSVSGSKVHSGFLDAHKAQASTIQAKIAELVAKYPTFNIVFTGHSLGGALASIGAADLARLHPTWVSRIVLYTYGQPRTGNSAYASWVQNLGFPIFRVTYQEDMVARVPPTSFGYSHHSQESWYPTGGGLKFCGANGESSTCINSISVFSLSTADHSDYPGLAH</sequence>
<feature type="domain" description="Fungal lipase-type" evidence="2">
    <location>
        <begin position="149"/>
        <end position="284"/>
    </location>
</feature>
<organism evidence="3 4">
    <name type="scientific">Linderina pennispora</name>
    <dbReference type="NCBI Taxonomy" id="61395"/>
    <lineage>
        <taxon>Eukaryota</taxon>
        <taxon>Fungi</taxon>
        <taxon>Fungi incertae sedis</taxon>
        <taxon>Zoopagomycota</taxon>
        <taxon>Kickxellomycotina</taxon>
        <taxon>Kickxellomycetes</taxon>
        <taxon>Kickxellales</taxon>
        <taxon>Kickxellaceae</taxon>
        <taxon>Linderina</taxon>
    </lineage>
</organism>
<dbReference type="EMBL" id="MCFD01000001">
    <property type="protein sequence ID" value="ORX74118.1"/>
    <property type="molecule type" value="Genomic_DNA"/>
</dbReference>
<dbReference type="SUPFAM" id="SSF53474">
    <property type="entry name" value="alpha/beta-Hydrolases"/>
    <property type="match status" value="1"/>
</dbReference>
<feature type="signal peptide" evidence="1">
    <location>
        <begin position="1"/>
        <end position="18"/>
    </location>
</feature>
<dbReference type="InterPro" id="IPR002921">
    <property type="entry name" value="Fungal_lipase-type"/>
</dbReference>
<keyword evidence="4" id="KW-1185">Reference proteome</keyword>
<comment type="caution">
    <text evidence="3">The sequence shown here is derived from an EMBL/GenBank/DDBJ whole genome shotgun (WGS) entry which is preliminary data.</text>
</comment>
<dbReference type="Pfam" id="PF01764">
    <property type="entry name" value="Lipase_3"/>
    <property type="match status" value="1"/>
</dbReference>
<dbReference type="GeneID" id="63802744"/>
<dbReference type="PANTHER" id="PTHR45856">
    <property type="entry name" value="ALPHA/BETA-HYDROLASES SUPERFAMILY PROTEIN"/>
    <property type="match status" value="1"/>
</dbReference>
<evidence type="ECO:0000259" key="2">
    <source>
        <dbReference type="Pfam" id="PF01764"/>
    </source>
</evidence>
<dbReference type="AlphaFoldDB" id="A0A1Y1WLD3"/>
<feature type="chain" id="PRO_5011988089" evidence="1">
    <location>
        <begin position="19"/>
        <end position="337"/>
    </location>
</feature>
<dbReference type="GO" id="GO:0016787">
    <property type="term" value="F:hydrolase activity"/>
    <property type="evidence" value="ECO:0007669"/>
    <property type="project" value="UniProtKB-KW"/>
</dbReference>
<dbReference type="InterPro" id="IPR029058">
    <property type="entry name" value="AB_hydrolase_fold"/>
</dbReference>
<dbReference type="OrthoDB" id="426718at2759"/>
<evidence type="ECO:0000313" key="4">
    <source>
        <dbReference type="Proteomes" id="UP000193922"/>
    </source>
</evidence>
<evidence type="ECO:0000313" key="3">
    <source>
        <dbReference type="EMBL" id="ORX74118.1"/>
    </source>
</evidence>
<dbReference type="RefSeq" id="XP_040747329.1">
    <property type="nucleotide sequence ID" value="XM_040886096.1"/>
</dbReference>
<dbReference type="InterPro" id="IPR051218">
    <property type="entry name" value="Sec_MonoDiacylglyc_Lipase"/>
</dbReference>
<dbReference type="GO" id="GO:0006629">
    <property type="term" value="P:lipid metabolic process"/>
    <property type="evidence" value="ECO:0007669"/>
    <property type="project" value="InterPro"/>
</dbReference>
<accession>A0A1Y1WLD3</accession>
<name>A0A1Y1WLD3_9FUNG</name>